<dbReference type="SMART" id="SM00866">
    <property type="entry name" value="UTRA"/>
    <property type="match status" value="1"/>
</dbReference>
<keyword evidence="6" id="KW-1185">Reference proteome</keyword>
<evidence type="ECO:0000256" key="2">
    <source>
        <dbReference type="ARBA" id="ARBA00023125"/>
    </source>
</evidence>
<dbReference type="InterPro" id="IPR011663">
    <property type="entry name" value="UTRA"/>
</dbReference>
<dbReference type="PANTHER" id="PTHR44846">
    <property type="entry name" value="MANNOSYL-D-GLYCERATE TRANSPORT/METABOLISM SYSTEM REPRESSOR MNGR-RELATED"/>
    <property type="match status" value="1"/>
</dbReference>
<protein>
    <submittedName>
        <fullName evidence="5">GntR family transcriptional regulator</fullName>
    </submittedName>
</protein>
<evidence type="ECO:0000256" key="1">
    <source>
        <dbReference type="ARBA" id="ARBA00023015"/>
    </source>
</evidence>
<evidence type="ECO:0000259" key="4">
    <source>
        <dbReference type="PROSITE" id="PS50949"/>
    </source>
</evidence>
<name>A0ABY0IU49_9RHOO</name>
<dbReference type="Proteomes" id="UP000292136">
    <property type="component" value="Unassembled WGS sequence"/>
</dbReference>
<dbReference type="InterPro" id="IPR036388">
    <property type="entry name" value="WH-like_DNA-bd_sf"/>
</dbReference>
<feature type="domain" description="HTH gntR-type" evidence="4">
    <location>
        <begin position="13"/>
        <end position="81"/>
    </location>
</feature>
<dbReference type="InterPro" id="IPR050679">
    <property type="entry name" value="Bact_HTH_transcr_reg"/>
</dbReference>
<dbReference type="Pfam" id="PF07702">
    <property type="entry name" value="UTRA"/>
    <property type="match status" value="1"/>
</dbReference>
<dbReference type="PRINTS" id="PR00035">
    <property type="entry name" value="HTHGNTR"/>
</dbReference>
<dbReference type="InterPro" id="IPR036390">
    <property type="entry name" value="WH_DNA-bd_sf"/>
</dbReference>
<keyword evidence="1" id="KW-0805">Transcription regulation</keyword>
<dbReference type="CDD" id="cd07377">
    <property type="entry name" value="WHTH_GntR"/>
    <property type="match status" value="1"/>
</dbReference>
<dbReference type="PANTHER" id="PTHR44846:SF1">
    <property type="entry name" value="MANNOSYL-D-GLYCERATE TRANSPORT_METABOLISM SYSTEM REPRESSOR MNGR-RELATED"/>
    <property type="match status" value="1"/>
</dbReference>
<organism evidence="5 6">
    <name type="scientific">Azospira oryzae</name>
    <dbReference type="NCBI Taxonomy" id="146939"/>
    <lineage>
        <taxon>Bacteria</taxon>
        <taxon>Pseudomonadati</taxon>
        <taxon>Pseudomonadota</taxon>
        <taxon>Betaproteobacteria</taxon>
        <taxon>Rhodocyclales</taxon>
        <taxon>Rhodocyclaceae</taxon>
        <taxon>Azospira</taxon>
    </lineage>
</organism>
<dbReference type="InterPro" id="IPR028978">
    <property type="entry name" value="Chorismate_lyase_/UTRA_dom_sf"/>
</dbReference>
<dbReference type="SMART" id="SM00345">
    <property type="entry name" value="HTH_GNTR"/>
    <property type="match status" value="1"/>
</dbReference>
<evidence type="ECO:0000313" key="6">
    <source>
        <dbReference type="Proteomes" id="UP000292136"/>
    </source>
</evidence>
<evidence type="ECO:0000313" key="5">
    <source>
        <dbReference type="EMBL" id="RZT89611.1"/>
    </source>
</evidence>
<dbReference type="RefSeq" id="WP_014237267.1">
    <property type="nucleotide sequence ID" value="NZ_SHKM01000001.1"/>
</dbReference>
<sequence>MTRQVTSLSPTFSPLYRQIKELMMSSLEAGEWGPGDAIPSESELALRFGVSQGTVRKAIDEMAAENLLVRRQGKGTFVATHNDPRSFFRFLRLVPNEGGLQQSHSEPIECWRAKAGQDVARVLGLEVGKPITIVRRLLSFDAEPVVLDEIYVPSDLFPDLSLEILKGSDQSLYSMYESRYGVRMIRAEERIRAVAADKSNADLLRVPEGSPLLLVERVAFTYGNKPVEWRRGFYSTQKHHYLNELG</sequence>
<reference evidence="5 6" key="1">
    <citation type="submission" date="2019-02" db="EMBL/GenBank/DDBJ databases">
        <title>Genomic Encyclopedia of Type Strains, Phase IV (KMG-IV): sequencing the most valuable type-strain genomes for metagenomic binning, comparative biology and taxonomic classification.</title>
        <authorList>
            <person name="Goeker M."/>
        </authorList>
    </citation>
    <scope>NUCLEOTIDE SEQUENCE [LARGE SCALE GENOMIC DNA]</scope>
    <source>
        <strain evidence="5 6">DSM 21223</strain>
    </source>
</reference>
<dbReference type="EMBL" id="SHKM01000001">
    <property type="protein sequence ID" value="RZT89611.1"/>
    <property type="molecule type" value="Genomic_DNA"/>
</dbReference>
<evidence type="ECO:0000256" key="3">
    <source>
        <dbReference type="ARBA" id="ARBA00023163"/>
    </source>
</evidence>
<dbReference type="SUPFAM" id="SSF46785">
    <property type="entry name" value="Winged helix' DNA-binding domain"/>
    <property type="match status" value="1"/>
</dbReference>
<dbReference type="InterPro" id="IPR000524">
    <property type="entry name" value="Tscrpt_reg_HTH_GntR"/>
</dbReference>
<comment type="caution">
    <text evidence="5">The sequence shown here is derived from an EMBL/GenBank/DDBJ whole genome shotgun (WGS) entry which is preliminary data.</text>
</comment>
<keyword evidence="3" id="KW-0804">Transcription</keyword>
<proteinExistence type="predicted"/>
<dbReference type="Gene3D" id="1.10.10.10">
    <property type="entry name" value="Winged helix-like DNA-binding domain superfamily/Winged helix DNA-binding domain"/>
    <property type="match status" value="1"/>
</dbReference>
<gene>
    <name evidence="5" type="ORF">EV678_0404</name>
</gene>
<dbReference type="Pfam" id="PF00392">
    <property type="entry name" value="GntR"/>
    <property type="match status" value="1"/>
</dbReference>
<dbReference type="Gene3D" id="3.40.1410.10">
    <property type="entry name" value="Chorismate lyase-like"/>
    <property type="match status" value="1"/>
</dbReference>
<accession>A0ABY0IU49</accession>
<keyword evidence="2" id="KW-0238">DNA-binding</keyword>
<dbReference type="PROSITE" id="PS50949">
    <property type="entry name" value="HTH_GNTR"/>
    <property type="match status" value="1"/>
</dbReference>
<dbReference type="SUPFAM" id="SSF64288">
    <property type="entry name" value="Chorismate lyase-like"/>
    <property type="match status" value="1"/>
</dbReference>